<reference evidence="2" key="1">
    <citation type="journal article" date="2019" name="Int. J. Syst. Evol. Microbiol.">
        <title>The Global Catalogue of Microorganisms (GCM) 10K type strain sequencing project: providing services to taxonomists for standard genome sequencing and annotation.</title>
        <authorList>
            <consortium name="The Broad Institute Genomics Platform"/>
            <consortium name="The Broad Institute Genome Sequencing Center for Infectious Disease"/>
            <person name="Wu L."/>
            <person name="Ma J."/>
        </authorList>
    </citation>
    <scope>NUCLEOTIDE SEQUENCE [LARGE SCALE GENOMIC DNA]</scope>
    <source>
        <strain evidence="2">CCUG 54520</strain>
    </source>
</reference>
<evidence type="ECO:0000313" key="2">
    <source>
        <dbReference type="Proteomes" id="UP001595914"/>
    </source>
</evidence>
<evidence type="ECO:0000313" key="1">
    <source>
        <dbReference type="EMBL" id="MFC4602817.1"/>
    </source>
</evidence>
<dbReference type="EMBL" id="JBHSFO010000002">
    <property type="protein sequence ID" value="MFC4602817.1"/>
    <property type="molecule type" value="Genomic_DNA"/>
</dbReference>
<dbReference type="GO" id="GO:0016787">
    <property type="term" value="F:hydrolase activity"/>
    <property type="evidence" value="ECO:0007669"/>
    <property type="project" value="UniProtKB-KW"/>
</dbReference>
<name>A0ABV9FLZ8_9NOCA</name>
<gene>
    <name evidence="1" type="ORF">ACFO6S_03855</name>
</gene>
<dbReference type="Gene3D" id="3.40.50.1820">
    <property type="entry name" value="alpha/beta hydrolase"/>
    <property type="match status" value="1"/>
</dbReference>
<accession>A0ABV9FLZ8</accession>
<protein>
    <submittedName>
        <fullName evidence="1">Alpha/beta fold hydrolase</fullName>
    </submittedName>
</protein>
<comment type="caution">
    <text evidence="1">The sequence shown here is derived from an EMBL/GenBank/DDBJ whole genome shotgun (WGS) entry which is preliminary data.</text>
</comment>
<dbReference type="InterPro" id="IPR029058">
    <property type="entry name" value="AB_hydrolase_fold"/>
</dbReference>
<dbReference type="Proteomes" id="UP001595914">
    <property type="component" value="Unassembled WGS sequence"/>
</dbReference>
<keyword evidence="1" id="KW-0378">Hydrolase</keyword>
<keyword evidence="2" id="KW-1185">Reference proteome</keyword>
<organism evidence="1 2">
    <name type="scientific">Rhodococcus kronopolitis</name>
    <dbReference type="NCBI Taxonomy" id="1460226"/>
    <lineage>
        <taxon>Bacteria</taxon>
        <taxon>Bacillati</taxon>
        <taxon>Actinomycetota</taxon>
        <taxon>Actinomycetes</taxon>
        <taxon>Mycobacteriales</taxon>
        <taxon>Nocardiaceae</taxon>
        <taxon>Rhodococcus</taxon>
    </lineage>
</organism>
<proteinExistence type="predicted"/>
<dbReference type="RefSeq" id="WP_378414326.1">
    <property type="nucleotide sequence ID" value="NZ_JBHSFO010000002.1"/>
</dbReference>
<sequence length="240" mass="24418">MPELKLPPVAVVLPGTGSDASFAARAFTEAFSQVGVHTIAVEPDPRRVVGSYLDALGDAATEHGSILACGVSIGAAVALSWAAEHPTRAAGVLAALPAWTGSPVDAPAALSAAYTASRLREDGLEAVTAAMIETSPAWLGGELERSWRSQWPHLPLALDEASGYGGLTVAQMSLLDVPVGICAATDDPVHPHRVALEWAAALPVSAVATTTLDAIGADAGVLGRTCLSALTDAVSQRDAD</sequence>
<dbReference type="SUPFAM" id="SSF53474">
    <property type="entry name" value="alpha/beta-Hydrolases"/>
    <property type="match status" value="1"/>
</dbReference>